<proteinExistence type="predicted"/>
<name>A0ABX9JWT0_9BACT</name>
<gene>
    <name evidence="1" type="ORF">ATI61_108204</name>
</gene>
<sequence length="68" mass="6623">MVRAVGVARAVGLARVRAVRVRVVVSVVATAVSVVATEAAAGAMVPDGVAGAIARKAPSVRASASSLI</sequence>
<dbReference type="EMBL" id="QUMU01000008">
    <property type="protein sequence ID" value="REG28666.1"/>
    <property type="molecule type" value="Genomic_DNA"/>
</dbReference>
<protein>
    <submittedName>
        <fullName evidence="1">Uncharacterized protein</fullName>
    </submittedName>
</protein>
<evidence type="ECO:0000313" key="2">
    <source>
        <dbReference type="Proteomes" id="UP000256345"/>
    </source>
</evidence>
<comment type="caution">
    <text evidence="1">The sequence shown here is derived from an EMBL/GenBank/DDBJ whole genome shotgun (WGS) entry which is preliminary data.</text>
</comment>
<organism evidence="1 2">
    <name type="scientific">Archangium gephyra</name>
    <dbReference type="NCBI Taxonomy" id="48"/>
    <lineage>
        <taxon>Bacteria</taxon>
        <taxon>Pseudomonadati</taxon>
        <taxon>Myxococcota</taxon>
        <taxon>Myxococcia</taxon>
        <taxon>Myxococcales</taxon>
        <taxon>Cystobacterineae</taxon>
        <taxon>Archangiaceae</taxon>
        <taxon>Archangium</taxon>
    </lineage>
</organism>
<dbReference type="Proteomes" id="UP000256345">
    <property type="component" value="Unassembled WGS sequence"/>
</dbReference>
<accession>A0ABX9JWT0</accession>
<evidence type="ECO:0000313" key="1">
    <source>
        <dbReference type="EMBL" id="REG28666.1"/>
    </source>
</evidence>
<keyword evidence="2" id="KW-1185">Reference proteome</keyword>
<reference evidence="1 2" key="1">
    <citation type="submission" date="2018-08" db="EMBL/GenBank/DDBJ databases">
        <title>Genomic Encyclopedia of Archaeal and Bacterial Type Strains, Phase II (KMG-II): from individual species to whole genera.</title>
        <authorList>
            <person name="Goeker M."/>
        </authorList>
    </citation>
    <scope>NUCLEOTIDE SEQUENCE [LARGE SCALE GENOMIC DNA]</scope>
    <source>
        <strain evidence="1 2">DSM 2261</strain>
    </source>
</reference>